<dbReference type="HAMAP" id="MF_00074">
    <property type="entry name" value="16SrRNA_methyltr_G"/>
    <property type="match status" value="1"/>
</dbReference>
<keyword evidence="3 6" id="KW-0489">Methyltransferase</keyword>
<evidence type="ECO:0000256" key="3">
    <source>
        <dbReference type="ARBA" id="ARBA00022603"/>
    </source>
</evidence>
<dbReference type="Pfam" id="PF02527">
    <property type="entry name" value="GidB"/>
    <property type="match status" value="1"/>
</dbReference>
<dbReference type="Proteomes" id="UP000885771">
    <property type="component" value="Unassembled WGS sequence"/>
</dbReference>
<keyword evidence="1" id="KW-0963">Cytoplasm</keyword>
<dbReference type="GO" id="GO:0005829">
    <property type="term" value="C:cytosol"/>
    <property type="evidence" value="ECO:0007669"/>
    <property type="project" value="TreeGrafter"/>
</dbReference>
<dbReference type="AlphaFoldDB" id="A0A7V5VFC0"/>
<dbReference type="Gene3D" id="3.40.50.150">
    <property type="entry name" value="Vaccinia Virus protein VP39"/>
    <property type="match status" value="1"/>
</dbReference>
<reference evidence="6" key="1">
    <citation type="journal article" date="2020" name="mSystems">
        <title>Genome- and Community-Level Interaction Insights into Carbon Utilization and Element Cycling Functions of Hydrothermarchaeota in Hydrothermal Sediment.</title>
        <authorList>
            <person name="Zhou Z."/>
            <person name="Liu Y."/>
            <person name="Xu W."/>
            <person name="Pan J."/>
            <person name="Luo Z.H."/>
            <person name="Li M."/>
        </authorList>
    </citation>
    <scope>NUCLEOTIDE SEQUENCE [LARGE SCALE GENOMIC DNA]</scope>
    <source>
        <strain evidence="6">HyVt-460</strain>
    </source>
</reference>
<protein>
    <submittedName>
        <fullName evidence="6">16S rRNA (Guanine(527)-N(7))-methyltransferase RsmG</fullName>
        <ecNumber evidence="6">2.1.1.170</ecNumber>
    </submittedName>
</protein>
<gene>
    <name evidence="6" type="primary">rsmG</name>
    <name evidence="6" type="ORF">ENJ15_07470</name>
</gene>
<dbReference type="GO" id="GO:0070043">
    <property type="term" value="F:rRNA (guanine-N7-)-methyltransferase activity"/>
    <property type="evidence" value="ECO:0007669"/>
    <property type="project" value="TreeGrafter"/>
</dbReference>
<sequence>MEQLSLNSLKNFLGNQGVELSEKQFLQLEGFASMLYTYSGRMSLVSAADRDNLVRRHFLECFFYVKNLLMVFPSQARLVDMGTGGGLPGVILSIIFPENDIVLLESVRKKSLFLKKVKEELSLSYTVVNERIERVESRFFKSFDVVTARALAALPLLMRYAFPLLREGGQLHVIKGRDYEQEMAGLSGYALRVVEPGK</sequence>
<comment type="caution">
    <text evidence="6">The sequence shown here is derived from an EMBL/GenBank/DDBJ whole genome shotgun (WGS) entry which is preliminary data.</text>
</comment>
<dbReference type="EMBL" id="DRLI01000287">
    <property type="protein sequence ID" value="HHM02839.1"/>
    <property type="molecule type" value="Genomic_DNA"/>
</dbReference>
<name>A0A7V5VFC0_CALAY</name>
<evidence type="ECO:0000256" key="1">
    <source>
        <dbReference type="ARBA" id="ARBA00022490"/>
    </source>
</evidence>
<evidence type="ECO:0000256" key="2">
    <source>
        <dbReference type="ARBA" id="ARBA00022552"/>
    </source>
</evidence>
<dbReference type="InterPro" id="IPR029063">
    <property type="entry name" value="SAM-dependent_MTases_sf"/>
</dbReference>
<feature type="non-terminal residue" evidence="6">
    <location>
        <position position="198"/>
    </location>
</feature>
<evidence type="ECO:0000313" key="6">
    <source>
        <dbReference type="EMBL" id="HHM02839.1"/>
    </source>
</evidence>
<evidence type="ECO:0000256" key="5">
    <source>
        <dbReference type="ARBA" id="ARBA00022691"/>
    </source>
</evidence>
<evidence type="ECO:0000256" key="4">
    <source>
        <dbReference type="ARBA" id="ARBA00022679"/>
    </source>
</evidence>
<dbReference type="InterPro" id="IPR003682">
    <property type="entry name" value="rRNA_ssu_MeTfrase_G"/>
</dbReference>
<accession>A0A7V5VFC0</accession>
<keyword evidence="2" id="KW-0698">rRNA processing</keyword>
<proteinExistence type="inferred from homology"/>
<dbReference type="PIRSF" id="PIRSF003078">
    <property type="entry name" value="GidB"/>
    <property type="match status" value="1"/>
</dbReference>
<dbReference type="PANTHER" id="PTHR31760">
    <property type="entry name" value="S-ADENOSYL-L-METHIONINE-DEPENDENT METHYLTRANSFERASES SUPERFAMILY PROTEIN"/>
    <property type="match status" value="1"/>
</dbReference>
<keyword evidence="4 6" id="KW-0808">Transferase</keyword>
<dbReference type="PANTHER" id="PTHR31760:SF0">
    <property type="entry name" value="S-ADENOSYL-L-METHIONINE-DEPENDENT METHYLTRANSFERASES SUPERFAMILY PROTEIN"/>
    <property type="match status" value="1"/>
</dbReference>
<dbReference type="NCBIfam" id="TIGR00138">
    <property type="entry name" value="rsmG_gidB"/>
    <property type="match status" value="1"/>
</dbReference>
<dbReference type="SUPFAM" id="SSF53335">
    <property type="entry name" value="S-adenosyl-L-methionine-dependent methyltransferases"/>
    <property type="match status" value="1"/>
</dbReference>
<dbReference type="EC" id="2.1.1.170" evidence="6"/>
<organism evidence="6">
    <name type="scientific">Caldithrix abyssi</name>
    <dbReference type="NCBI Taxonomy" id="187145"/>
    <lineage>
        <taxon>Bacteria</taxon>
        <taxon>Pseudomonadati</taxon>
        <taxon>Calditrichota</taxon>
        <taxon>Calditrichia</taxon>
        <taxon>Calditrichales</taxon>
        <taxon>Calditrichaceae</taxon>
        <taxon>Caldithrix</taxon>
    </lineage>
</organism>
<keyword evidence="5" id="KW-0949">S-adenosyl-L-methionine</keyword>